<dbReference type="STRING" id="203267.TWT_069"/>
<dbReference type="Proteomes" id="UP000002200">
    <property type="component" value="Chromosome"/>
</dbReference>
<reference evidence="1 2" key="1">
    <citation type="journal article" date="2003" name="Genome Res.">
        <title>Tropheryma whipplei twist: a human pathogenic Actinobacteria with a reduced genome.</title>
        <authorList>
            <person name="Raoult D."/>
            <person name="Ogata H."/>
            <person name="Audic S."/>
            <person name="Robert C."/>
            <person name="Suhre K."/>
            <person name="Drancourt M."/>
            <person name="Claverie J.-M."/>
        </authorList>
    </citation>
    <scope>NUCLEOTIDE SEQUENCE [LARGE SCALE GENOMIC DNA]</scope>
    <source>
        <strain evidence="1 2">Twist</strain>
    </source>
</reference>
<dbReference type="RefSeq" id="WP_011102322.1">
    <property type="nucleotide sequence ID" value="NC_004572.3"/>
</dbReference>
<protein>
    <recommendedName>
        <fullName evidence="3">Intracellular proteinase inhibitor BsuPI domain-containing protein</fullName>
    </recommendedName>
</protein>
<organism evidence="1 2">
    <name type="scientific">Tropheryma whipplei (strain Twist)</name>
    <name type="common">Whipple's bacillus</name>
    <dbReference type="NCBI Taxonomy" id="203267"/>
    <lineage>
        <taxon>Bacteria</taxon>
        <taxon>Bacillati</taxon>
        <taxon>Actinomycetota</taxon>
        <taxon>Actinomycetes</taxon>
        <taxon>Micrococcales</taxon>
        <taxon>Tropherymataceae</taxon>
        <taxon>Tropheryma</taxon>
    </lineage>
</organism>
<evidence type="ECO:0008006" key="3">
    <source>
        <dbReference type="Google" id="ProtNLM"/>
    </source>
</evidence>
<evidence type="ECO:0000313" key="2">
    <source>
        <dbReference type="Proteomes" id="UP000002200"/>
    </source>
</evidence>
<dbReference type="HOGENOM" id="CLU_1488395_0_0_11"/>
<gene>
    <name evidence="1" type="ordered locus">TWT_069</name>
</gene>
<dbReference type="EMBL" id="AE014184">
    <property type="protein sequence ID" value="AAO44166.1"/>
    <property type="molecule type" value="Genomic_DNA"/>
</dbReference>
<dbReference type="OrthoDB" id="5189092at2"/>
<dbReference type="KEGG" id="twh:TWT_069"/>
<keyword evidence="2" id="KW-1185">Reference proteome</keyword>
<accession>Q83H02</accession>
<sequence>MKRVYLRRRIMLSMLIVLPLIVAVFFATRSPGHERPALPQPTPIKVADDRCTEEQIAVFVTSDRESYTKNRLPAFRASVRNIGISPCRINVGTASQSYRIIRDGKLIWDSKICLVDPTNALVMLLPKQTLTSQTLTWHREIANISDCGKDFSVRPKATPGEYTVEFSIDGFSSSKYNFVLQ</sequence>
<proteinExistence type="predicted"/>
<name>Q83H02_TROWT</name>
<evidence type="ECO:0000313" key="1">
    <source>
        <dbReference type="EMBL" id="AAO44166.1"/>
    </source>
</evidence>
<dbReference type="AlphaFoldDB" id="Q83H02"/>